<dbReference type="Proteomes" id="UP000799750">
    <property type="component" value="Unassembled WGS sequence"/>
</dbReference>
<accession>A0A6A6QCM9</accession>
<protein>
    <submittedName>
        <fullName evidence="1">Uncharacterized protein</fullName>
    </submittedName>
</protein>
<sequence>MPSFPPFAVLDACGHEGVCDCLDSLDYANETPVERKQRMWIHHAGKALQSWYAAYAERVYNFEIEVVEAAGEVLHVHGIVQPIGTAKALPAWFPEQERLRVLMFQQCNLSLGITRGVVRLFEDSYDSPLTHVGILRVQSPEFERYVALHPSCGMVIQNSDTDHVSWIMVTKDGTEYVQDITGAQVGLEAVTYLRDDYLSSKCVSAWKAREFPADAECEALVEAAIKGDELQLFHAHAGQRFFEIVKAFMHEEQGFLHLENGDFEEALVKSTTRVWDGMGLYMASLPTNV</sequence>
<evidence type="ECO:0000313" key="1">
    <source>
        <dbReference type="EMBL" id="KAF2489217.1"/>
    </source>
</evidence>
<proteinExistence type="predicted"/>
<dbReference type="AlphaFoldDB" id="A0A6A6QCM9"/>
<organism evidence="1 2">
    <name type="scientific">Lophium mytilinum</name>
    <dbReference type="NCBI Taxonomy" id="390894"/>
    <lineage>
        <taxon>Eukaryota</taxon>
        <taxon>Fungi</taxon>
        <taxon>Dikarya</taxon>
        <taxon>Ascomycota</taxon>
        <taxon>Pezizomycotina</taxon>
        <taxon>Dothideomycetes</taxon>
        <taxon>Pleosporomycetidae</taxon>
        <taxon>Mytilinidiales</taxon>
        <taxon>Mytilinidiaceae</taxon>
        <taxon>Lophium</taxon>
    </lineage>
</organism>
<dbReference type="EMBL" id="MU004199">
    <property type="protein sequence ID" value="KAF2489217.1"/>
    <property type="molecule type" value="Genomic_DNA"/>
</dbReference>
<reference evidence="1" key="1">
    <citation type="journal article" date="2020" name="Stud. Mycol.">
        <title>101 Dothideomycetes genomes: a test case for predicting lifestyles and emergence of pathogens.</title>
        <authorList>
            <person name="Haridas S."/>
            <person name="Albert R."/>
            <person name="Binder M."/>
            <person name="Bloem J."/>
            <person name="Labutti K."/>
            <person name="Salamov A."/>
            <person name="Andreopoulos B."/>
            <person name="Baker S."/>
            <person name="Barry K."/>
            <person name="Bills G."/>
            <person name="Bluhm B."/>
            <person name="Cannon C."/>
            <person name="Castanera R."/>
            <person name="Culley D."/>
            <person name="Daum C."/>
            <person name="Ezra D."/>
            <person name="Gonzalez J."/>
            <person name="Henrissat B."/>
            <person name="Kuo A."/>
            <person name="Liang C."/>
            <person name="Lipzen A."/>
            <person name="Lutzoni F."/>
            <person name="Magnuson J."/>
            <person name="Mondo S."/>
            <person name="Nolan M."/>
            <person name="Ohm R."/>
            <person name="Pangilinan J."/>
            <person name="Park H.-J."/>
            <person name="Ramirez L."/>
            <person name="Alfaro M."/>
            <person name="Sun H."/>
            <person name="Tritt A."/>
            <person name="Yoshinaga Y."/>
            <person name="Zwiers L.-H."/>
            <person name="Turgeon B."/>
            <person name="Goodwin S."/>
            <person name="Spatafora J."/>
            <person name="Crous P."/>
            <person name="Grigoriev I."/>
        </authorList>
    </citation>
    <scope>NUCLEOTIDE SEQUENCE</scope>
    <source>
        <strain evidence="1">CBS 269.34</strain>
    </source>
</reference>
<name>A0A6A6QCM9_9PEZI</name>
<keyword evidence="2" id="KW-1185">Reference proteome</keyword>
<evidence type="ECO:0000313" key="2">
    <source>
        <dbReference type="Proteomes" id="UP000799750"/>
    </source>
</evidence>
<gene>
    <name evidence="1" type="ORF">BU16DRAFT_544623</name>
</gene>